<feature type="region of interest" description="Disordered" evidence="1">
    <location>
        <begin position="187"/>
        <end position="261"/>
    </location>
</feature>
<dbReference type="AlphaFoldDB" id="A0A8H7Y0L8"/>
<dbReference type="GO" id="GO:0003677">
    <property type="term" value="F:DNA binding"/>
    <property type="evidence" value="ECO:0007669"/>
    <property type="project" value="TreeGrafter"/>
</dbReference>
<dbReference type="InterPro" id="IPR018608">
    <property type="entry name" value="Gti1/Pac2"/>
</dbReference>
<protein>
    <recommendedName>
        <fullName evidence="3">cAMP-independent regulatory protein pac2</fullName>
    </recommendedName>
</protein>
<accession>A0A8H7Y0L8</accession>
<feature type="compositionally biased region" description="Polar residues" evidence="1">
    <location>
        <begin position="209"/>
        <end position="225"/>
    </location>
</feature>
<sequence length="261" mass="29501">MQQATHQRLHVRDAHDAHIVFEAVRQGFLPPVTRRLNDMERGMLIRSGAIFVWFERDDDSGLKRWTDGRVWGQSRMREPYLFYDEKMPYDAAQAANETNRAPAFRFVDGVARPGPSSSALSHQGRTANHHPGLVKQAYSAWVLPNSHTRPQKWHLTAYFTYADLPHLPTIDHDPILRTMIVPSGIYRTGKARSRSDDEDQGTSGHRGYSQDSNAQNLLPSLSTIHASVGPPPPGLTSTRTPGTRLPEDQRLIQMLNSRHVK</sequence>
<reference evidence="2" key="1">
    <citation type="submission" date="2021-02" db="EMBL/GenBank/DDBJ databases">
        <title>Psilocybe cubensis genome.</title>
        <authorList>
            <person name="Mckernan K.J."/>
            <person name="Crawford S."/>
            <person name="Trippe A."/>
            <person name="Kane L.T."/>
            <person name="Mclaughlin S."/>
        </authorList>
    </citation>
    <scope>NUCLEOTIDE SEQUENCE [LARGE SCALE GENOMIC DNA]</scope>
    <source>
        <strain evidence="2">MGC-MH-2018</strain>
    </source>
</reference>
<evidence type="ECO:0000256" key="1">
    <source>
        <dbReference type="SAM" id="MobiDB-lite"/>
    </source>
</evidence>
<dbReference type="PANTHER" id="PTHR28027:SF1">
    <property type="entry name" value="CAMP INDEPENDENT REGULATORY PROTEIN (AFU_ORTHOLOGUE AFUA_3G09640)"/>
    <property type="match status" value="1"/>
</dbReference>
<gene>
    <name evidence="2" type="ORF">JR316_003381</name>
</gene>
<dbReference type="EMBL" id="JAFIQS010000003">
    <property type="protein sequence ID" value="KAG5171296.1"/>
    <property type="molecule type" value="Genomic_DNA"/>
</dbReference>
<dbReference type="PANTHER" id="PTHR28027">
    <property type="entry name" value="TRANSCRIPTIONAL REGULATOR MIT1"/>
    <property type="match status" value="1"/>
</dbReference>
<evidence type="ECO:0008006" key="3">
    <source>
        <dbReference type="Google" id="ProtNLM"/>
    </source>
</evidence>
<name>A0A8H7Y0L8_PSICU</name>
<dbReference type="Pfam" id="PF09729">
    <property type="entry name" value="Gti1_Pac2"/>
    <property type="match status" value="1"/>
</dbReference>
<dbReference type="OrthoDB" id="5572844at2759"/>
<proteinExistence type="predicted"/>
<evidence type="ECO:0000313" key="2">
    <source>
        <dbReference type="EMBL" id="KAG5171296.1"/>
    </source>
</evidence>
<comment type="caution">
    <text evidence="2">The sequence shown here is derived from an EMBL/GenBank/DDBJ whole genome shotgun (WGS) entry which is preliminary data.</text>
</comment>
<organism evidence="2">
    <name type="scientific">Psilocybe cubensis</name>
    <name type="common">Psychedelic mushroom</name>
    <name type="synonym">Stropharia cubensis</name>
    <dbReference type="NCBI Taxonomy" id="181762"/>
    <lineage>
        <taxon>Eukaryota</taxon>
        <taxon>Fungi</taxon>
        <taxon>Dikarya</taxon>
        <taxon>Basidiomycota</taxon>
        <taxon>Agaricomycotina</taxon>
        <taxon>Agaricomycetes</taxon>
        <taxon>Agaricomycetidae</taxon>
        <taxon>Agaricales</taxon>
        <taxon>Agaricineae</taxon>
        <taxon>Strophariaceae</taxon>
        <taxon>Psilocybe</taxon>
    </lineage>
</organism>